<dbReference type="EMBL" id="BK059104">
    <property type="protein sequence ID" value="DAE30419.1"/>
    <property type="molecule type" value="Genomic_DNA"/>
</dbReference>
<organism evidence="1">
    <name type="scientific">virus sp. ctiha2</name>
    <dbReference type="NCBI Taxonomy" id="2827299"/>
    <lineage>
        <taxon>Viruses</taxon>
    </lineage>
</organism>
<evidence type="ECO:0000313" key="1">
    <source>
        <dbReference type="EMBL" id="DAE30419.1"/>
    </source>
</evidence>
<sequence>MKIRFKDLLFNNEEIELDVKDIIIMTGDQDETILIENVDGVFYKAIVIEFV</sequence>
<protein>
    <submittedName>
        <fullName evidence="1">Uncharacterized protein</fullName>
    </submittedName>
</protein>
<reference evidence="1" key="1">
    <citation type="journal article" date="2021" name="Proc. Natl. Acad. Sci. U.S.A.">
        <title>A Catalog of Tens of Thousands of Viruses from Human Metagenomes Reveals Hidden Associations with Chronic Diseases.</title>
        <authorList>
            <person name="Tisza M.J."/>
            <person name="Buck C.B."/>
        </authorList>
    </citation>
    <scope>NUCLEOTIDE SEQUENCE</scope>
    <source>
        <strain evidence="1">Ctiha2</strain>
    </source>
</reference>
<accession>A0A8S5RGX5</accession>
<name>A0A8S5RGX5_9VIRU</name>
<proteinExistence type="predicted"/>